<reference evidence="6" key="1">
    <citation type="journal article" date="2021" name="PeerJ">
        <title>Extensive microbial diversity within the chicken gut microbiome revealed by metagenomics and culture.</title>
        <authorList>
            <person name="Gilroy R."/>
            <person name="Ravi A."/>
            <person name="Getino M."/>
            <person name="Pursley I."/>
            <person name="Horton D.L."/>
            <person name="Alikhan N.F."/>
            <person name="Baker D."/>
            <person name="Gharbi K."/>
            <person name="Hall N."/>
            <person name="Watson M."/>
            <person name="Adriaenssens E.M."/>
            <person name="Foster-Nyarko E."/>
            <person name="Jarju S."/>
            <person name="Secka A."/>
            <person name="Antonio M."/>
            <person name="Oren A."/>
            <person name="Chaudhuri R.R."/>
            <person name="La Ragione R."/>
            <person name="Hildebrand F."/>
            <person name="Pallen M.J."/>
        </authorList>
    </citation>
    <scope>NUCLEOTIDE SEQUENCE</scope>
    <source>
        <strain evidence="6">B5-657</strain>
    </source>
</reference>
<dbReference type="SMART" id="SM00636">
    <property type="entry name" value="Glyco_18"/>
    <property type="match status" value="1"/>
</dbReference>
<evidence type="ECO:0000313" key="7">
    <source>
        <dbReference type="Proteomes" id="UP000824229"/>
    </source>
</evidence>
<evidence type="ECO:0000313" key="6">
    <source>
        <dbReference type="EMBL" id="MBU3805128.1"/>
    </source>
</evidence>
<comment type="similarity">
    <text evidence="4">Belongs to the glycosyl hydrolase 18 family.</text>
</comment>
<dbReference type="InterPro" id="IPR029070">
    <property type="entry name" value="Chitinase_insertion_sf"/>
</dbReference>
<dbReference type="AlphaFoldDB" id="A0A9E2NP68"/>
<dbReference type="Pfam" id="PF08239">
    <property type="entry name" value="SH3_3"/>
    <property type="match status" value="1"/>
</dbReference>
<dbReference type="InterPro" id="IPR011583">
    <property type="entry name" value="Chitinase_II/V-like_cat"/>
</dbReference>
<protein>
    <recommendedName>
        <fullName evidence="5">GH18 domain-containing protein</fullName>
    </recommendedName>
</protein>
<proteinExistence type="inferred from homology"/>
<sequence length="553" mass="63376">MFKKIVLGGLALLCILGGIFIHNKIIYVGEEVDPLTYFDEFNKNTNNLVYEDIRIDLDEPAKLIDGQVFVRYEFANQYVSDTIFYDEAEKVLTLTNVREVVRLYEGENQITFAGVSGNYILKLENEGLYISANLLEELFGVTVEQGSNERLFIATNNAQEQKIAVTKKKASLRTHAREKSTVIEQLGKGERVYVYSEEEGFVRVRSEQGIVGFLPSSEVKDEEIVDKISIPEVEQWEINPLKETVKLVWDQVSTKSEKDWTKGKYAAITNINVIAPTWFSFGDEVGTLEDRGLKSYVDAAHNRGIQVWPILSHNFENTGLTKTILSSTNKRQYVIDQVIQYARTYGFDGINIDIENIQTETSDVWVQFMRELYPQLKAQGLIVSVDVYMPSEWSNHYEREKVAASSDYFMVMAYDQHWSGSEEAGSVSEIPWVENGIQKNLEEVPKEKLVLGIPFYTRLWIERSNGLNVKSYSMASIQEVISSWGVLPIYDEASGQNYVEHVQEDGIYKVWLEDYESISKRIALMEKYELAGYGAWRLGYETSDIWDILKKVE</sequence>
<keyword evidence="2 3" id="KW-0326">Glycosidase</keyword>
<evidence type="ECO:0000256" key="4">
    <source>
        <dbReference type="RuleBase" id="RU004453"/>
    </source>
</evidence>
<dbReference type="GO" id="GO:0004553">
    <property type="term" value="F:hydrolase activity, hydrolyzing O-glycosyl compounds"/>
    <property type="evidence" value="ECO:0007669"/>
    <property type="project" value="InterPro"/>
</dbReference>
<evidence type="ECO:0000259" key="5">
    <source>
        <dbReference type="PROSITE" id="PS51910"/>
    </source>
</evidence>
<dbReference type="PROSITE" id="PS01095">
    <property type="entry name" value="GH18_1"/>
    <property type="match status" value="1"/>
</dbReference>
<reference evidence="6" key="2">
    <citation type="submission" date="2021-04" db="EMBL/GenBank/DDBJ databases">
        <authorList>
            <person name="Gilroy R."/>
        </authorList>
    </citation>
    <scope>NUCLEOTIDE SEQUENCE</scope>
    <source>
        <strain evidence="6">B5-657</strain>
    </source>
</reference>
<dbReference type="InterPro" id="IPR001223">
    <property type="entry name" value="Glyco_hydro18_cat"/>
</dbReference>
<organism evidence="6 7">
    <name type="scientific">Candidatus Cellulosilyticum pullistercoris</name>
    <dbReference type="NCBI Taxonomy" id="2838521"/>
    <lineage>
        <taxon>Bacteria</taxon>
        <taxon>Bacillati</taxon>
        <taxon>Bacillota</taxon>
        <taxon>Clostridia</taxon>
        <taxon>Lachnospirales</taxon>
        <taxon>Cellulosilyticaceae</taxon>
        <taxon>Cellulosilyticum</taxon>
    </lineage>
</organism>
<dbReference type="GO" id="GO:0005975">
    <property type="term" value="P:carbohydrate metabolic process"/>
    <property type="evidence" value="ECO:0007669"/>
    <property type="project" value="InterPro"/>
</dbReference>
<dbReference type="Gene3D" id="3.10.50.10">
    <property type="match status" value="1"/>
</dbReference>
<comment type="caution">
    <text evidence="6">The sequence shown here is derived from an EMBL/GenBank/DDBJ whole genome shotgun (WGS) entry which is preliminary data.</text>
</comment>
<name>A0A9E2NP68_9FIRM</name>
<evidence type="ECO:0000256" key="3">
    <source>
        <dbReference type="RuleBase" id="RU000489"/>
    </source>
</evidence>
<dbReference type="Gene3D" id="3.20.20.80">
    <property type="entry name" value="Glycosidases"/>
    <property type="match status" value="1"/>
</dbReference>
<evidence type="ECO:0000256" key="1">
    <source>
        <dbReference type="ARBA" id="ARBA00022801"/>
    </source>
</evidence>
<dbReference type="InterPro" id="IPR003646">
    <property type="entry name" value="SH3-like_bac-type"/>
</dbReference>
<dbReference type="SMART" id="SM00287">
    <property type="entry name" value="SH3b"/>
    <property type="match status" value="1"/>
</dbReference>
<dbReference type="Proteomes" id="UP000824229">
    <property type="component" value="Unassembled WGS sequence"/>
</dbReference>
<dbReference type="PANTHER" id="PTHR46066">
    <property type="entry name" value="CHITINASE DOMAIN-CONTAINING PROTEIN 1 FAMILY MEMBER"/>
    <property type="match status" value="1"/>
</dbReference>
<dbReference type="InterPro" id="IPR001579">
    <property type="entry name" value="Glyco_hydro_18_chit_AS"/>
</dbReference>
<keyword evidence="1 3" id="KW-0378">Hydrolase</keyword>
<dbReference type="PROSITE" id="PS51910">
    <property type="entry name" value="GH18_2"/>
    <property type="match status" value="1"/>
</dbReference>
<dbReference type="SUPFAM" id="SSF51445">
    <property type="entry name" value="(Trans)glycosidases"/>
    <property type="match status" value="1"/>
</dbReference>
<feature type="domain" description="GH18" evidence="5">
    <location>
        <begin position="227"/>
        <end position="553"/>
    </location>
</feature>
<dbReference type="InterPro" id="IPR017853">
    <property type="entry name" value="GH"/>
</dbReference>
<dbReference type="GO" id="GO:0008061">
    <property type="term" value="F:chitin binding"/>
    <property type="evidence" value="ECO:0007669"/>
    <property type="project" value="InterPro"/>
</dbReference>
<dbReference type="Gene3D" id="2.30.30.40">
    <property type="entry name" value="SH3 Domains"/>
    <property type="match status" value="1"/>
</dbReference>
<accession>A0A9E2NP68</accession>
<evidence type="ECO:0000256" key="2">
    <source>
        <dbReference type="ARBA" id="ARBA00023295"/>
    </source>
</evidence>
<gene>
    <name evidence="6" type="ORF">H9872_10285</name>
</gene>
<dbReference type="EMBL" id="JAHLFQ010000243">
    <property type="protein sequence ID" value="MBU3805128.1"/>
    <property type="molecule type" value="Genomic_DNA"/>
</dbReference>
<dbReference type="Pfam" id="PF00704">
    <property type="entry name" value="Glyco_hydro_18"/>
    <property type="match status" value="1"/>
</dbReference>
<dbReference type="PANTHER" id="PTHR46066:SF2">
    <property type="entry name" value="CHITINASE DOMAIN-CONTAINING PROTEIN 1"/>
    <property type="match status" value="1"/>
</dbReference>